<feature type="non-terminal residue" evidence="14">
    <location>
        <position position="272"/>
    </location>
</feature>
<evidence type="ECO:0000256" key="7">
    <source>
        <dbReference type="ARBA" id="ARBA00022723"/>
    </source>
</evidence>
<evidence type="ECO:0000256" key="4">
    <source>
        <dbReference type="ARBA" id="ARBA00012431"/>
    </source>
</evidence>
<evidence type="ECO:0000256" key="5">
    <source>
        <dbReference type="ARBA" id="ARBA00022670"/>
    </source>
</evidence>
<evidence type="ECO:0000313" key="15">
    <source>
        <dbReference type="Proteomes" id="UP000717328"/>
    </source>
</evidence>
<evidence type="ECO:0000256" key="13">
    <source>
        <dbReference type="SAM" id="SignalP"/>
    </source>
</evidence>
<dbReference type="OrthoDB" id="412874at2759"/>
<comment type="catalytic activity">
    <reaction evidence="1">
        <text>Preferential cleavage of bonds with hydrophobic residues in P1'. Also 3-Asn-|-Gln-4 and 8-Gly-|-Ser-9 bonds in insulin B chain.</text>
        <dbReference type="EC" id="3.4.24.39"/>
    </reaction>
</comment>
<dbReference type="EMBL" id="JABCKI010000572">
    <property type="protein sequence ID" value="KAG5650070.1"/>
    <property type="molecule type" value="Genomic_DNA"/>
</dbReference>
<evidence type="ECO:0000256" key="6">
    <source>
        <dbReference type="ARBA" id="ARBA00022685"/>
    </source>
</evidence>
<dbReference type="InterPro" id="IPR001384">
    <property type="entry name" value="Peptidase_M35"/>
</dbReference>
<keyword evidence="9" id="KW-0378">Hydrolase</keyword>
<keyword evidence="6" id="KW-0165">Cleavage on pair of basic residues</keyword>
<evidence type="ECO:0000313" key="14">
    <source>
        <dbReference type="EMBL" id="KAG5650070.1"/>
    </source>
</evidence>
<dbReference type="InterPro" id="IPR050414">
    <property type="entry name" value="Fungal_M35_metalloproteases"/>
</dbReference>
<reference evidence="14" key="2">
    <citation type="submission" date="2021-10" db="EMBL/GenBank/DDBJ databases">
        <title>Phylogenomics reveals ancestral predisposition of the termite-cultivated fungus Termitomyces towards a domesticated lifestyle.</title>
        <authorList>
            <person name="Auxier B."/>
            <person name="Grum-Grzhimaylo A."/>
            <person name="Cardenas M.E."/>
            <person name="Lodge J.D."/>
            <person name="Laessoe T."/>
            <person name="Pedersen O."/>
            <person name="Smith M.E."/>
            <person name="Kuyper T.W."/>
            <person name="Franco-Molano E.A."/>
            <person name="Baroni T.J."/>
            <person name="Aanen D.K."/>
        </authorList>
    </citation>
    <scope>NUCLEOTIDE SEQUENCE</scope>
    <source>
        <strain evidence="14">D49</strain>
    </source>
</reference>
<keyword evidence="8 13" id="KW-0732">Signal</keyword>
<keyword evidence="7" id="KW-0479">Metal-binding</keyword>
<dbReference type="InterPro" id="IPR024079">
    <property type="entry name" value="MetalloPept_cat_dom_sf"/>
</dbReference>
<organism evidence="14 15">
    <name type="scientific">Sphagnurus paluster</name>
    <dbReference type="NCBI Taxonomy" id="117069"/>
    <lineage>
        <taxon>Eukaryota</taxon>
        <taxon>Fungi</taxon>
        <taxon>Dikarya</taxon>
        <taxon>Basidiomycota</taxon>
        <taxon>Agaricomycotina</taxon>
        <taxon>Agaricomycetes</taxon>
        <taxon>Agaricomycetidae</taxon>
        <taxon>Agaricales</taxon>
        <taxon>Tricholomatineae</taxon>
        <taxon>Lyophyllaceae</taxon>
        <taxon>Sphagnurus</taxon>
    </lineage>
</organism>
<reference evidence="14" key="1">
    <citation type="submission" date="2021-02" db="EMBL/GenBank/DDBJ databases">
        <authorList>
            <person name="Nieuwenhuis M."/>
            <person name="Van De Peppel L.J.J."/>
        </authorList>
    </citation>
    <scope>NUCLEOTIDE SEQUENCE</scope>
    <source>
        <strain evidence="14">D49</strain>
    </source>
</reference>
<keyword evidence="15" id="KW-1185">Reference proteome</keyword>
<comment type="cofactor">
    <cofactor evidence="2">
        <name>Zn(2+)</name>
        <dbReference type="ChEBI" id="CHEBI:29105"/>
    </cofactor>
</comment>
<dbReference type="Gene3D" id="3.40.390.10">
    <property type="entry name" value="Collagenase (Catalytic Domain)"/>
    <property type="match status" value="1"/>
</dbReference>
<evidence type="ECO:0000256" key="10">
    <source>
        <dbReference type="ARBA" id="ARBA00022833"/>
    </source>
</evidence>
<dbReference type="AlphaFoldDB" id="A0A9P7KIT4"/>
<sequence>MFRATLLLSLATVALGLSVGDLKVSLKAVHSSVKSIDDIVISAVVSNPTNKDIRVISKNNILDPTATKSFTVSKGGKDVLFEGIRATYDFSAEGVYTTIPAGGSIAVNHTGLANLYDFETSGTGAFTFAPNSLFQTGPDAPALIVDTPPLSIEITHDVKKRAILYPRLSNPQCSDGGRLQVIRDSLTYARSLAGGAASDIRSHPNSVEFNTYFGGNSQDDIWYRHDIIAGDLPSSGTRIIGCTDPARICGGNGGVIAYTLVATSNGQIVGSD</sequence>
<dbReference type="Pfam" id="PF02102">
    <property type="entry name" value="Peptidase_M35"/>
    <property type="match status" value="1"/>
</dbReference>
<evidence type="ECO:0000256" key="3">
    <source>
        <dbReference type="ARBA" id="ARBA00010279"/>
    </source>
</evidence>
<evidence type="ECO:0000256" key="1">
    <source>
        <dbReference type="ARBA" id="ARBA00001187"/>
    </source>
</evidence>
<feature type="signal peptide" evidence="13">
    <location>
        <begin position="1"/>
        <end position="16"/>
    </location>
</feature>
<comment type="similarity">
    <text evidence="3">Belongs to the peptidase M35 family.</text>
</comment>
<gene>
    <name evidence="14" type="ORF">H0H81_000892</name>
</gene>
<dbReference type="SUPFAM" id="SSF55486">
    <property type="entry name" value="Metalloproteases ('zincins'), catalytic domain"/>
    <property type="match status" value="1"/>
</dbReference>
<keyword evidence="11" id="KW-0482">Metalloprotease</keyword>
<dbReference type="Gene3D" id="2.60.40.2970">
    <property type="match status" value="1"/>
</dbReference>
<dbReference type="PANTHER" id="PTHR37016">
    <property type="match status" value="1"/>
</dbReference>
<keyword evidence="12" id="KW-0865">Zymogen</keyword>
<comment type="caution">
    <text evidence="14">The sequence shown here is derived from an EMBL/GenBank/DDBJ whole genome shotgun (WGS) entry which is preliminary data.</text>
</comment>
<name>A0A9P7KIT4_9AGAR</name>
<dbReference type="EC" id="3.4.24.39" evidence="4"/>
<proteinExistence type="inferred from homology"/>
<dbReference type="Proteomes" id="UP000717328">
    <property type="component" value="Unassembled WGS sequence"/>
</dbReference>
<keyword evidence="10" id="KW-0862">Zinc</keyword>
<evidence type="ECO:0000256" key="9">
    <source>
        <dbReference type="ARBA" id="ARBA00022801"/>
    </source>
</evidence>
<feature type="chain" id="PRO_5040351395" description="deuterolysin" evidence="13">
    <location>
        <begin position="17"/>
        <end position="272"/>
    </location>
</feature>
<evidence type="ECO:0000256" key="11">
    <source>
        <dbReference type="ARBA" id="ARBA00023049"/>
    </source>
</evidence>
<dbReference type="GO" id="GO:0004222">
    <property type="term" value="F:metalloendopeptidase activity"/>
    <property type="evidence" value="ECO:0007669"/>
    <property type="project" value="InterPro"/>
</dbReference>
<evidence type="ECO:0000256" key="8">
    <source>
        <dbReference type="ARBA" id="ARBA00022729"/>
    </source>
</evidence>
<evidence type="ECO:0000256" key="2">
    <source>
        <dbReference type="ARBA" id="ARBA00001947"/>
    </source>
</evidence>
<dbReference type="GO" id="GO:0046872">
    <property type="term" value="F:metal ion binding"/>
    <property type="evidence" value="ECO:0007669"/>
    <property type="project" value="UniProtKB-KW"/>
</dbReference>
<keyword evidence="5" id="KW-0645">Protease</keyword>
<protein>
    <recommendedName>
        <fullName evidence="4">deuterolysin</fullName>
        <ecNumber evidence="4">3.4.24.39</ecNumber>
    </recommendedName>
</protein>
<dbReference type="GO" id="GO:0006508">
    <property type="term" value="P:proteolysis"/>
    <property type="evidence" value="ECO:0007669"/>
    <property type="project" value="UniProtKB-KW"/>
</dbReference>
<evidence type="ECO:0000256" key="12">
    <source>
        <dbReference type="ARBA" id="ARBA00023145"/>
    </source>
</evidence>
<accession>A0A9P7KIT4</accession>
<dbReference type="PANTHER" id="PTHR37016:SF3">
    <property type="entry name" value="NEUTRAL PROTEASE 2-RELATED"/>
    <property type="match status" value="1"/>
</dbReference>